<dbReference type="SUPFAM" id="SSF81593">
    <property type="entry name" value="Nucleotidyltransferase substrate binding subunit/domain"/>
    <property type="match status" value="1"/>
</dbReference>
<reference evidence="2" key="1">
    <citation type="journal article" date="2019" name="bioRxiv">
        <title>The Genome of the Zebra Mussel, Dreissena polymorpha: A Resource for Invasive Species Research.</title>
        <authorList>
            <person name="McCartney M.A."/>
            <person name="Auch B."/>
            <person name="Kono T."/>
            <person name="Mallez S."/>
            <person name="Zhang Y."/>
            <person name="Obille A."/>
            <person name="Becker A."/>
            <person name="Abrahante J.E."/>
            <person name="Garbe J."/>
            <person name="Badalamenti J.P."/>
            <person name="Herman A."/>
            <person name="Mangelson H."/>
            <person name="Liachko I."/>
            <person name="Sullivan S."/>
            <person name="Sone E.D."/>
            <person name="Koren S."/>
            <person name="Silverstein K.A.T."/>
            <person name="Beckman K.B."/>
            <person name="Gohl D.M."/>
        </authorList>
    </citation>
    <scope>NUCLEOTIDE SEQUENCE</scope>
    <source>
        <strain evidence="2">Duluth1</strain>
        <tissue evidence="2">Whole animal</tissue>
    </source>
</reference>
<dbReference type="Gene3D" id="1.20.120.330">
    <property type="entry name" value="Nucleotidyltransferases domain 2"/>
    <property type="match status" value="1"/>
</dbReference>
<dbReference type="EMBL" id="JAIWYP010000007">
    <property type="protein sequence ID" value="KAH3800323.1"/>
    <property type="molecule type" value="Genomic_DNA"/>
</dbReference>
<dbReference type="InterPro" id="IPR007842">
    <property type="entry name" value="HEPN_dom"/>
</dbReference>
<evidence type="ECO:0000313" key="2">
    <source>
        <dbReference type="EMBL" id="KAH3800323.1"/>
    </source>
</evidence>
<reference evidence="2" key="2">
    <citation type="submission" date="2020-11" db="EMBL/GenBank/DDBJ databases">
        <authorList>
            <person name="McCartney M.A."/>
            <person name="Auch B."/>
            <person name="Kono T."/>
            <person name="Mallez S."/>
            <person name="Becker A."/>
            <person name="Gohl D.M."/>
            <person name="Silverstein K.A.T."/>
            <person name="Koren S."/>
            <person name="Bechman K.B."/>
            <person name="Herman A."/>
            <person name="Abrahante J.E."/>
            <person name="Garbe J."/>
        </authorList>
    </citation>
    <scope>NUCLEOTIDE SEQUENCE</scope>
    <source>
        <strain evidence="2">Duluth1</strain>
        <tissue evidence="2">Whole animal</tissue>
    </source>
</reference>
<evidence type="ECO:0000259" key="1">
    <source>
        <dbReference type="Pfam" id="PF05168"/>
    </source>
</evidence>
<protein>
    <recommendedName>
        <fullName evidence="1">HEPN domain-containing protein</fullName>
    </recommendedName>
</protein>
<dbReference type="AlphaFoldDB" id="A0A9D4FNA6"/>
<organism evidence="2 3">
    <name type="scientific">Dreissena polymorpha</name>
    <name type="common">Zebra mussel</name>
    <name type="synonym">Mytilus polymorpha</name>
    <dbReference type="NCBI Taxonomy" id="45954"/>
    <lineage>
        <taxon>Eukaryota</taxon>
        <taxon>Metazoa</taxon>
        <taxon>Spiralia</taxon>
        <taxon>Lophotrochozoa</taxon>
        <taxon>Mollusca</taxon>
        <taxon>Bivalvia</taxon>
        <taxon>Autobranchia</taxon>
        <taxon>Heteroconchia</taxon>
        <taxon>Euheterodonta</taxon>
        <taxon>Imparidentia</taxon>
        <taxon>Neoheterodontei</taxon>
        <taxon>Myida</taxon>
        <taxon>Dreissenoidea</taxon>
        <taxon>Dreissenidae</taxon>
        <taxon>Dreissena</taxon>
    </lineage>
</organism>
<evidence type="ECO:0000313" key="3">
    <source>
        <dbReference type="Proteomes" id="UP000828390"/>
    </source>
</evidence>
<name>A0A9D4FNA6_DREPO</name>
<gene>
    <name evidence="2" type="ORF">DPMN_153956</name>
</gene>
<dbReference type="Proteomes" id="UP000828390">
    <property type="component" value="Unassembled WGS sequence"/>
</dbReference>
<keyword evidence="3" id="KW-1185">Reference proteome</keyword>
<comment type="caution">
    <text evidence="2">The sequence shown here is derived from an EMBL/GenBank/DDBJ whole genome shotgun (WGS) entry which is preliminary data.</text>
</comment>
<dbReference type="Pfam" id="PF05168">
    <property type="entry name" value="HEPN"/>
    <property type="match status" value="1"/>
</dbReference>
<accession>A0A9D4FNA6</accession>
<feature type="domain" description="HEPN" evidence="1">
    <location>
        <begin position="28"/>
        <end position="127"/>
    </location>
</feature>
<proteinExistence type="predicted"/>
<sequence length="129" mass="15053">MFTSLLTYLFRMARELVKKYRTLHKRRNHIKQACEKALKAAWFKKDANKCRLREHSLVRIAEGLDGEIVQKATEFEDRLSLQGQANFRLRYPDSVNSCQIPSDVFSKENATYAVTTTKTIIELVEELSR</sequence>